<protein>
    <submittedName>
        <fullName evidence="1">Uncharacterized protein</fullName>
    </submittedName>
</protein>
<reference evidence="1 2" key="1">
    <citation type="submission" date="2017-11" db="EMBL/GenBank/DDBJ databases">
        <title>De novo assembly and phasing of dikaryotic genomes from two isolates of Puccinia coronata f. sp. avenae, the causal agent of oat crown rust.</title>
        <authorList>
            <person name="Miller M.E."/>
            <person name="Zhang Y."/>
            <person name="Omidvar V."/>
            <person name="Sperschneider J."/>
            <person name="Schwessinger B."/>
            <person name="Raley C."/>
            <person name="Palmer J.M."/>
            <person name="Garnica D."/>
            <person name="Upadhyaya N."/>
            <person name="Rathjen J."/>
            <person name="Taylor J.M."/>
            <person name="Park R.F."/>
            <person name="Dodds P.N."/>
            <person name="Hirsch C.D."/>
            <person name="Kianian S.F."/>
            <person name="Figueroa M."/>
        </authorList>
    </citation>
    <scope>NUCLEOTIDE SEQUENCE [LARGE SCALE GENOMIC DNA]</scope>
    <source>
        <strain evidence="1">12NC29</strain>
    </source>
</reference>
<evidence type="ECO:0000313" key="2">
    <source>
        <dbReference type="Proteomes" id="UP000235388"/>
    </source>
</evidence>
<dbReference type="EMBL" id="PGCJ01001527">
    <property type="protein sequence ID" value="PLW04935.1"/>
    <property type="molecule type" value="Genomic_DNA"/>
</dbReference>
<gene>
    <name evidence="1" type="ORF">PCANC_27512</name>
</gene>
<evidence type="ECO:0000313" key="1">
    <source>
        <dbReference type="EMBL" id="PLW04935.1"/>
    </source>
</evidence>
<comment type="caution">
    <text evidence="1">The sequence shown here is derived from an EMBL/GenBank/DDBJ whole genome shotgun (WGS) entry which is preliminary data.</text>
</comment>
<accession>A0A2N5RVB4</accession>
<organism evidence="1 2">
    <name type="scientific">Puccinia coronata f. sp. avenae</name>
    <dbReference type="NCBI Taxonomy" id="200324"/>
    <lineage>
        <taxon>Eukaryota</taxon>
        <taxon>Fungi</taxon>
        <taxon>Dikarya</taxon>
        <taxon>Basidiomycota</taxon>
        <taxon>Pucciniomycotina</taxon>
        <taxon>Pucciniomycetes</taxon>
        <taxon>Pucciniales</taxon>
        <taxon>Pucciniaceae</taxon>
        <taxon>Puccinia</taxon>
    </lineage>
</organism>
<dbReference type="Proteomes" id="UP000235388">
    <property type="component" value="Unassembled WGS sequence"/>
</dbReference>
<sequence>MSRTEGMLAGGGWVLEDRRWWVCACAIQRCPGLRRSAATLRRTAGETDGWAYLIIRFQCVTPWDLRQVSVAVSRLIRTTRVGFLWSDSGDPVCSSSACHAQAAHAIMAASSQLHDKLRLNPTSPSCDGDANIVPGRMSLSVLSLKLL</sequence>
<proteinExistence type="predicted"/>
<keyword evidence="2" id="KW-1185">Reference proteome</keyword>
<dbReference type="AlphaFoldDB" id="A0A2N5RVB4"/>
<name>A0A2N5RVB4_9BASI</name>